<evidence type="ECO:0000256" key="1">
    <source>
        <dbReference type="SAM" id="MobiDB-lite"/>
    </source>
</evidence>
<reference evidence="3" key="1">
    <citation type="submission" date="2024-06" db="EMBL/GenBank/DDBJ databases">
        <authorList>
            <consortium name="consrtm"/>
            <person name="Uemura M."/>
            <person name="Terahara T."/>
        </authorList>
    </citation>
    <scope>NUCLEOTIDE SEQUENCE</scope>
    <source>
        <strain evidence="3">KM77-8</strain>
    </source>
</reference>
<name>A0AAT9HU35_9ACTN</name>
<feature type="signal peptide" evidence="2">
    <location>
        <begin position="1"/>
        <end position="21"/>
    </location>
</feature>
<organism evidence="3">
    <name type="scientific">Streptomyces haneummycinicus</name>
    <dbReference type="NCBI Taxonomy" id="3074435"/>
    <lineage>
        <taxon>Bacteria</taxon>
        <taxon>Bacillati</taxon>
        <taxon>Actinomycetota</taxon>
        <taxon>Actinomycetes</taxon>
        <taxon>Kitasatosporales</taxon>
        <taxon>Streptomycetaceae</taxon>
        <taxon>Streptomyces</taxon>
    </lineage>
</organism>
<dbReference type="AlphaFoldDB" id="A0AAT9HU35"/>
<protein>
    <submittedName>
        <fullName evidence="3">Uncharacterized protein</fullName>
    </submittedName>
</protein>
<sequence>MGRTARIVTAVVGTAATLALAATVISLDSDEAKAGARQEQSAAGNADKASHSSGILLAHGADRHPSETAADWVTYADHVVEVTPVTETRIEPDQEAVDRGEGLILRDVKLRVDRVLWSSEEATETAPQTFNWTAHGWMFGGGEDDDSSVVTEMAGEGEPRMELGHHYIMAIEWQEPRCGTDDGDIPGQWRGLGSGSSLPYDASTIGQGEFEGTVRSADAARAAAAEGAASDSTVLNEFTGGDASDLVDELTRAEPVPEEPDPSAPPVEVCG</sequence>
<feature type="chain" id="PRO_5043669686" evidence="2">
    <location>
        <begin position="22"/>
        <end position="271"/>
    </location>
</feature>
<accession>A0AAT9HU35</accession>
<feature type="region of interest" description="Disordered" evidence="1">
    <location>
        <begin position="225"/>
        <end position="271"/>
    </location>
</feature>
<dbReference type="EMBL" id="AP035768">
    <property type="protein sequence ID" value="BFO21023.1"/>
    <property type="molecule type" value="Genomic_DNA"/>
</dbReference>
<keyword evidence="2" id="KW-0732">Signal</keyword>
<evidence type="ECO:0000313" key="3">
    <source>
        <dbReference type="EMBL" id="BFO21023.1"/>
    </source>
</evidence>
<proteinExistence type="predicted"/>
<gene>
    <name evidence="3" type="ORF">SHKM778_74110</name>
</gene>
<reference evidence="3" key="2">
    <citation type="submission" date="2024-07" db="EMBL/GenBank/DDBJ databases">
        <title>Streptomyces haneummycinica sp. nov., a new antibiotic-producing actinobacterium isolated from marine sediment.</title>
        <authorList>
            <person name="Uemura M."/>
            <person name="Hamada M."/>
            <person name="Hirano S."/>
            <person name="Kobayashi K."/>
            <person name="Ohshiro T."/>
            <person name="Kobayashi T."/>
            <person name="Terahara T."/>
        </authorList>
    </citation>
    <scope>NUCLEOTIDE SEQUENCE</scope>
    <source>
        <strain evidence="3">KM77-8</strain>
    </source>
</reference>
<evidence type="ECO:0000256" key="2">
    <source>
        <dbReference type="SAM" id="SignalP"/>
    </source>
</evidence>